<sequence length="77" mass="8169">MSVRRIGSLVVCCVCADVGVHVKCGRYTAAERTRAGRDTAPVRALTSEPAGGSANTLKASHDRRPCSVISVNVLKTW</sequence>
<evidence type="ECO:0000256" key="1">
    <source>
        <dbReference type="SAM" id="MobiDB-lite"/>
    </source>
</evidence>
<accession>A0A4C1WZ81</accession>
<evidence type="ECO:0000313" key="3">
    <source>
        <dbReference type="Proteomes" id="UP000299102"/>
    </source>
</evidence>
<dbReference type="EMBL" id="BGZK01000667">
    <property type="protein sequence ID" value="GBP55394.1"/>
    <property type="molecule type" value="Genomic_DNA"/>
</dbReference>
<gene>
    <name evidence="2" type="ORF">EVAR_45716_1</name>
</gene>
<dbReference type="Proteomes" id="UP000299102">
    <property type="component" value="Unassembled WGS sequence"/>
</dbReference>
<keyword evidence="3" id="KW-1185">Reference proteome</keyword>
<name>A0A4C1WZ81_EUMVA</name>
<proteinExistence type="predicted"/>
<protein>
    <submittedName>
        <fullName evidence="2">Uncharacterized protein</fullName>
    </submittedName>
</protein>
<organism evidence="2 3">
    <name type="scientific">Eumeta variegata</name>
    <name type="common">Bagworm moth</name>
    <name type="synonym">Eumeta japonica</name>
    <dbReference type="NCBI Taxonomy" id="151549"/>
    <lineage>
        <taxon>Eukaryota</taxon>
        <taxon>Metazoa</taxon>
        <taxon>Ecdysozoa</taxon>
        <taxon>Arthropoda</taxon>
        <taxon>Hexapoda</taxon>
        <taxon>Insecta</taxon>
        <taxon>Pterygota</taxon>
        <taxon>Neoptera</taxon>
        <taxon>Endopterygota</taxon>
        <taxon>Lepidoptera</taxon>
        <taxon>Glossata</taxon>
        <taxon>Ditrysia</taxon>
        <taxon>Tineoidea</taxon>
        <taxon>Psychidae</taxon>
        <taxon>Oiketicinae</taxon>
        <taxon>Eumeta</taxon>
    </lineage>
</organism>
<feature type="region of interest" description="Disordered" evidence="1">
    <location>
        <begin position="38"/>
        <end position="59"/>
    </location>
</feature>
<reference evidence="2 3" key="1">
    <citation type="journal article" date="2019" name="Commun. Biol.">
        <title>The bagworm genome reveals a unique fibroin gene that provides high tensile strength.</title>
        <authorList>
            <person name="Kono N."/>
            <person name="Nakamura H."/>
            <person name="Ohtoshi R."/>
            <person name="Tomita M."/>
            <person name="Numata K."/>
            <person name="Arakawa K."/>
        </authorList>
    </citation>
    <scope>NUCLEOTIDE SEQUENCE [LARGE SCALE GENOMIC DNA]</scope>
</reference>
<evidence type="ECO:0000313" key="2">
    <source>
        <dbReference type="EMBL" id="GBP55394.1"/>
    </source>
</evidence>
<dbReference type="AlphaFoldDB" id="A0A4C1WZ81"/>
<comment type="caution">
    <text evidence="2">The sequence shown here is derived from an EMBL/GenBank/DDBJ whole genome shotgun (WGS) entry which is preliminary data.</text>
</comment>